<dbReference type="AlphaFoldDB" id="A0A6V8LIB2"/>
<keyword evidence="4" id="KW-0456">Lyase</keyword>
<dbReference type="InterPro" id="IPR031338">
    <property type="entry name" value="KDPG/KHG_AS_2"/>
</dbReference>
<proteinExistence type="inferred from homology"/>
<dbReference type="PANTHER" id="PTHR30246">
    <property type="entry name" value="2-KETO-3-DEOXY-6-PHOSPHOGLUCONATE ALDOLASE"/>
    <property type="match status" value="1"/>
</dbReference>
<comment type="pathway">
    <text evidence="1">Carbohydrate acid metabolism.</text>
</comment>
<evidence type="ECO:0000256" key="5">
    <source>
        <dbReference type="ARBA" id="ARBA00023277"/>
    </source>
</evidence>
<comment type="subunit">
    <text evidence="3">Homotrimer.</text>
</comment>
<dbReference type="InterPro" id="IPR013785">
    <property type="entry name" value="Aldolase_TIM"/>
</dbReference>
<dbReference type="SUPFAM" id="SSF51569">
    <property type="entry name" value="Aldolase"/>
    <property type="match status" value="1"/>
</dbReference>
<reference evidence="6 7" key="2">
    <citation type="submission" date="2020-03" db="EMBL/GenBank/DDBJ databases">
        <authorList>
            <person name="Ichikawa N."/>
            <person name="Kimura A."/>
            <person name="Kitahashi Y."/>
            <person name="Uohara A."/>
        </authorList>
    </citation>
    <scope>NUCLEOTIDE SEQUENCE [LARGE SCALE GENOMIC DNA]</scope>
    <source>
        <strain evidence="6 7">NBRC 108638</strain>
    </source>
</reference>
<evidence type="ECO:0000256" key="3">
    <source>
        <dbReference type="ARBA" id="ARBA00011233"/>
    </source>
</evidence>
<dbReference type="CDD" id="cd00452">
    <property type="entry name" value="KDPG_aldolase"/>
    <property type="match status" value="1"/>
</dbReference>
<dbReference type="GO" id="GO:0016829">
    <property type="term" value="F:lyase activity"/>
    <property type="evidence" value="ECO:0007669"/>
    <property type="project" value="UniProtKB-KW"/>
</dbReference>
<sequence>MGWQDGQVDLRRLLEKHRLVAIVRGRDADAATRSVIALVESGIALVEVSLTTADATAVISRARAALGPEAALGAGTVCTADDARAAADVGASFVVTPGYGPGVEEAARLRLPSLVGALSPTEVISAAAGGAAAVKLFPASVGGPAYLRALRDPFPQVPFVPVGGVDAEAARAYLDAGAIAVGVGSPLLGDAPHGGDLTALRTRVKVFLDAIA</sequence>
<dbReference type="Pfam" id="PF01081">
    <property type="entry name" value="Aldolase"/>
    <property type="match status" value="1"/>
</dbReference>
<reference evidence="6 7" key="1">
    <citation type="submission" date="2020-03" db="EMBL/GenBank/DDBJ databases">
        <title>Whole genome shotgun sequence of Phytohabitans rumicis NBRC 108638.</title>
        <authorList>
            <person name="Komaki H."/>
            <person name="Tamura T."/>
        </authorList>
    </citation>
    <scope>NUCLEOTIDE SEQUENCE [LARGE SCALE GENOMIC DNA]</scope>
    <source>
        <strain evidence="6 7">NBRC 108638</strain>
    </source>
</reference>
<evidence type="ECO:0000256" key="2">
    <source>
        <dbReference type="ARBA" id="ARBA00006906"/>
    </source>
</evidence>
<dbReference type="PANTHER" id="PTHR30246:SF1">
    <property type="entry name" value="2-DEHYDRO-3-DEOXY-6-PHOSPHOGALACTONATE ALDOLASE-RELATED"/>
    <property type="match status" value="1"/>
</dbReference>
<dbReference type="EMBL" id="BLPG01000001">
    <property type="protein sequence ID" value="GFJ92385.1"/>
    <property type="molecule type" value="Genomic_DNA"/>
</dbReference>
<dbReference type="Gene3D" id="3.20.20.70">
    <property type="entry name" value="Aldolase class I"/>
    <property type="match status" value="1"/>
</dbReference>
<keyword evidence="7" id="KW-1185">Reference proteome</keyword>
<accession>A0A6V8LIB2</accession>
<dbReference type="PROSITE" id="PS00160">
    <property type="entry name" value="ALDOLASE_KDPG_KHG_2"/>
    <property type="match status" value="1"/>
</dbReference>
<evidence type="ECO:0000313" key="6">
    <source>
        <dbReference type="EMBL" id="GFJ92385.1"/>
    </source>
</evidence>
<evidence type="ECO:0000256" key="4">
    <source>
        <dbReference type="ARBA" id="ARBA00023239"/>
    </source>
</evidence>
<name>A0A6V8LIB2_9ACTN</name>
<organism evidence="6 7">
    <name type="scientific">Phytohabitans rumicis</name>
    <dbReference type="NCBI Taxonomy" id="1076125"/>
    <lineage>
        <taxon>Bacteria</taxon>
        <taxon>Bacillati</taxon>
        <taxon>Actinomycetota</taxon>
        <taxon>Actinomycetes</taxon>
        <taxon>Micromonosporales</taxon>
        <taxon>Micromonosporaceae</taxon>
    </lineage>
</organism>
<protein>
    <submittedName>
        <fullName evidence="6">Aldolase</fullName>
    </submittedName>
</protein>
<keyword evidence="5" id="KW-0119">Carbohydrate metabolism</keyword>
<gene>
    <name evidence="6" type="ORF">Prum_060270</name>
</gene>
<dbReference type="Proteomes" id="UP000482960">
    <property type="component" value="Unassembled WGS sequence"/>
</dbReference>
<comment type="caution">
    <text evidence="6">The sequence shown here is derived from an EMBL/GenBank/DDBJ whole genome shotgun (WGS) entry which is preliminary data.</text>
</comment>
<evidence type="ECO:0000256" key="1">
    <source>
        <dbReference type="ARBA" id="ARBA00004761"/>
    </source>
</evidence>
<evidence type="ECO:0000313" key="7">
    <source>
        <dbReference type="Proteomes" id="UP000482960"/>
    </source>
</evidence>
<dbReference type="InterPro" id="IPR000887">
    <property type="entry name" value="Aldlse_KDPG_KHG"/>
</dbReference>
<comment type="similarity">
    <text evidence="2">Belongs to the KHG/KDPG aldolase family.</text>
</comment>